<feature type="non-terminal residue" evidence="1">
    <location>
        <position position="175"/>
    </location>
</feature>
<dbReference type="PANTHER" id="PTHR46954">
    <property type="entry name" value="C2H2-TYPE DOMAIN-CONTAINING PROTEIN"/>
    <property type="match status" value="1"/>
</dbReference>
<dbReference type="Proteomes" id="UP000789759">
    <property type="component" value="Unassembled WGS sequence"/>
</dbReference>
<reference evidence="1" key="1">
    <citation type="submission" date="2021-06" db="EMBL/GenBank/DDBJ databases">
        <authorList>
            <person name="Kallberg Y."/>
            <person name="Tangrot J."/>
            <person name="Rosling A."/>
        </authorList>
    </citation>
    <scope>NUCLEOTIDE SEQUENCE</scope>
    <source>
        <strain evidence="1">FL966</strain>
    </source>
</reference>
<gene>
    <name evidence="1" type="ORF">CPELLU_LOCUS17892</name>
</gene>
<dbReference type="OrthoDB" id="6718538at2759"/>
<comment type="caution">
    <text evidence="1">The sequence shown here is derived from an EMBL/GenBank/DDBJ whole genome shotgun (WGS) entry which is preliminary data.</text>
</comment>
<evidence type="ECO:0000313" key="2">
    <source>
        <dbReference type="Proteomes" id="UP000789759"/>
    </source>
</evidence>
<evidence type="ECO:0000313" key="1">
    <source>
        <dbReference type="EMBL" id="CAG8803385.1"/>
    </source>
</evidence>
<proteinExistence type="predicted"/>
<dbReference type="EMBL" id="CAJVQA010032601">
    <property type="protein sequence ID" value="CAG8803385.1"/>
    <property type="molecule type" value="Genomic_DNA"/>
</dbReference>
<sequence>YNPVERSMATLLRKLVGMVLPVDHYGTHLDLQDNVIDTELDNIFRKPVVTEYIDVKGTSNSDNVSWKWIEIHTKICKYSLDIKKYNNIKYCSPKRCEKAASLLASNNADNYINYFCSVCGKYFSTVSIVTIYKKSQYSKKVSFTKHKSERLKKTKTTAKKVCPTNMDLEDQKKLI</sequence>
<organism evidence="1 2">
    <name type="scientific">Cetraspora pellucida</name>
    <dbReference type="NCBI Taxonomy" id="1433469"/>
    <lineage>
        <taxon>Eukaryota</taxon>
        <taxon>Fungi</taxon>
        <taxon>Fungi incertae sedis</taxon>
        <taxon>Mucoromycota</taxon>
        <taxon>Glomeromycotina</taxon>
        <taxon>Glomeromycetes</taxon>
        <taxon>Diversisporales</taxon>
        <taxon>Gigasporaceae</taxon>
        <taxon>Cetraspora</taxon>
    </lineage>
</organism>
<dbReference type="PANTHER" id="PTHR46954:SF1">
    <property type="entry name" value="C2H2-TYPE DOMAIN-CONTAINING PROTEIN"/>
    <property type="match status" value="1"/>
</dbReference>
<protein>
    <submittedName>
        <fullName evidence="1">22681_t:CDS:1</fullName>
    </submittedName>
</protein>
<name>A0A9N9PAX2_9GLOM</name>
<keyword evidence="2" id="KW-1185">Reference proteome</keyword>
<accession>A0A9N9PAX2</accession>
<dbReference type="AlphaFoldDB" id="A0A9N9PAX2"/>